<sequence length="420" mass="46247">MNLKRTAYRLLLLVLGAVAAISAFQMGSPFFARQLPREAPKFYDFRLWHGSLVRYEKLQTLYTTNQKGYFLAGSRVGYKYPPTYASLIRPFMGKPIPVIERYFLIANLIAILAAGAGLMVALGLRGDRLLLAIPVFVLWRPTWETLSDLQMEVPILLCLAIAALFAARSRVGVGAALGVAGAFKVYPWVFAAPFLLARRWKLFLGLCLGAIVTIGLSGLSIPLRNAYEFFFQVMPKLGGVSLSYENVSLPATIGRIVIWLTGRRPSAEDLDGMHLEQDSMTKWISFGIVAAVLGTIAFFTFRRTRTSRAVWNALPERRRVILMLCAGVLGTLALIPTSWLSYQCLLAMPLLVSVAWVRPSDRVSVVLLLGAITIGSVLYSYGVTFDRHPAAFSTFRTVLPYLLASVLARSSDSGPVTSPA</sequence>
<comment type="caution">
    <text evidence="9">The sequence shown here is derived from an EMBL/GenBank/DDBJ whole genome shotgun (WGS) entry which is preliminary data.</text>
</comment>
<evidence type="ECO:0000313" key="9">
    <source>
        <dbReference type="EMBL" id="MCA9728554.1"/>
    </source>
</evidence>
<dbReference type="GO" id="GO:0005886">
    <property type="term" value="C:plasma membrane"/>
    <property type="evidence" value="ECO:0007669"/>
    <property type="project" value="UniProtKB-SubCell"/>
</dbReference>
<reference evidence="9" key="2">
    <citation type="journal article" date="2021" name="Microbiome">
        <title>Successional dynamics and alternative stable states in a saline activated sludge microbial community over 9 years.</title>
        <authorList>
            <person name="Wang Y."/>
            <person name="Ye J."/>
            <person name="Ju F."/>
            <person name="Liu L."/>
            <person name="Boyd J.A."/>
            <person name="Deng Y."/>
            <person name="Parks D.H."/>
            <person name="Jiang X."/>
            <person name="Yin X."/>
            <person name="Woodcroft B.J."/>
            <person name="Tyson G.W."/>
            <person name="Hugenholtz P."/>
            <person name="Polz M.F."/>
            <person name="Zhang T."/>
        </authorList>
    </citation>
    <scope>NUCLEOTIDE SEQUENCE</scope>
    <source>
        <strain evidence="9">HKST-UBA01</strain>
    </source>
</reference>
<evidence type="ECO:0000256" key="5">
    <source>
        <dbReference type="ARBA" id="ARBA00022989"/>
    </source>
</evidence>
<keyword evidence="2" id="KW-1003">Cell membrane</keyword>
<feature type="transmembrane region" description="Helical" evidence="8">
    <location>
        <begin position="283"/>
        <end position="301"/>
    </location>
</feature>
<feature type="transmembrane region" description="Helical" evidence="8">
    <location>
        <begin position="173"/>
        <end position="195"/>
    </location>
</feature>
<keyword evidence="5 8" id="KW-1133">Transmembrane helix</keyword>
<comment type="subcellular location">
    <subcellularLocation>
        <location evidence="1">Cell membrane</location>
        <topology evidence="1">Multi-pass membrane protein</topology>
    </subcellularLocation>
</comment>
<gene>
    <name evidence="9" type="ORF">KC729_12775</name>
</gene>
<dbReference type="GO" id="GO:0016758">
    <property type="term" value="F:hexosyltransferase activity"/>
    <property type="evidence" value="ECO:0007669"/>
    <property type="project" value="InterPro"/>
</dbReference>
<keyword evidence="6 8" id="KW-0472">Membrane</keyword>
<evidence type="ECO:0000256" key="4">
    <source>
        <dbReference type="ARBA" id="ARBA00022692"/>
    </source>
</evidence>
<evidence type="ECO:0000313" key="10">
    <source>
        <dbReference type="Proteomes" id="UP000697710"/>
    </source>
</evidence>
<evidence type="ECO:0000256" key="2">
    <source>
        <dbReference type="ARBA" id="ARBA00022475"/>
    </source>
</evidence>
<evidence type="ECO:0000256" key="7">
    <source>
        <dbReference type="ARBA" id="ARBA00024033"/>
    </source>
</evidence>
<evidence type="ECO:0000256" key="3">
    <source>
        <dbReference type="ARBA" id="ARBA00022679"/>
    </source>
</evidence>
<evidence type="ECO:0000256" key="1">
    <source>
        <dbReference type="ARBA" id="ARBA00004651"/>
    </source>
</evidence>
<evidence type="ECO:0000256" key="6">
    <source>
        <dbReference type="ARBA" id="ARBA00023136"/>
    </source>
</evidence>
<dbReference type="Pfam" id="PF09594">
    <property type="entry name" value="GT87"/>
    <property type="match status" value="1"/>
</dbReference>
<accession>A0A956LZN3</accession>
<feature type="transmembrane region" description="Helical" evidence="8">
    <location>
        <begin position="321"/>
        <end position="342"/>
    </location>
</feature>
<keyword evidence="3" id="KW-0808">Transferase</keyword>
<dbReference type="InterPro" id="IPR018584">
    <property type="entry name" value="GT87"/>
</dbReference>
<dbReference type="Proteomes" id="UP000697710">
    <property type="component" value="Unassembled WGS sequence"/>
</dbReference>
<keyword evidence="4 8" id="KW-0812">Transmembrane</keyword>
<proteinExistence type="inferred from homology"/>
<name>A0A956LZN3_UNCEI</name>
<evidence type="ECO:0000256" key="8">
    <source>
        <dbReference type="SAM" id="Phobius"/>
    </source>
</evidence>
<feature type="transmembrane region" description="Helical" evidence="8">
    <location>
        <begin position="362"/>
        <end position="381"/>
    </location>
</feature>
<organism evidence="9 10">
    <name type="scientific">Eiseniibacteriota bacterium</name>
    <dbReference type="NCBI Taxonomy" id="2212470"/>
    <lineage>
        <taxon>Bacteria</taxon>
        <taxon>Candidatus Eiseniibacteriota</taxon>
    </lineage>
</organism>
<comment type="similarity">
    <text evidence="7">Belongs to the glycosyltransferase 87 family.</text>
</comment>
<dbReference type="AlphaFoldDB" id="A0A956LZN3"/>
<dbReference type="EMBL" id="JAGQHR010000415">
    <property type="protein sequence ID" value="MCA9728554.1"/>
    <property type="molecule type" value="Genomic_DNA"/>
</dbReference>
<feature type="transmembrane region" description="Helical" evidence="8">
    <location>
        <begin position="102"/>
        <end position="124"/>
    </location>
</feature>
<feature type="transmembrane region" description="Helical" evidence="8">
    <location>
        <begin position="202"/>
        <end position="221"/>
    </location>
</feature>
<reference evidence="9" key="1">
    <citation type="submission" date="2020-04" db="EMBL/GenBank/DDBJ databases">
        <authorList>
            <person name="Zhang T."/>
        </authorList>
    </citation>
    <scope>NUCLEOTIDE SEQUENCE</scope>
    <source>
        <strain evidence="9">HKST-UBA01</strain>
    </source>
</reference>
<protein>
    <submittedName>
        <fullName evidence="9">DUF2029 domain-containing protein</fullName>
    </submittedName>
</protein>